<evidence type="ECO:0000313" key="2">
    <source>
        <dbReference type="Proteomes" id="UP000069205"/>
    </source>
</evidence>
<protein>
    <recommendedName>
        <fullName evidence="3">N-acetyltransferase domain-containing protein</fullName>
    </recommendedName>
</protein>
<dbReference type="Gene3D" id="3.40.630.30">
    <property type="match status" value="1"/>
</dbReference>
<evidence type="ECO:0008006" key="3">
    <source>
        <dbReference type="Google" id="ProtNLM"/>
    </source>
</evidence>
<dbReference type="EMBL" id="CP011801">
    <property type="protein sequence ID" value="ALA60759.1"/>
    <property type="molecule type" value="Genomic_DNA"/>
</dbReference>
<dbReference type="InterPro" id="IPR016181">
    <property type="entry name" value="Acyl_CoA_acyltransferase"/>
</dbReference>
<accession>A0A0K2GIR3</accession>
<organism evidence="1 2">
    <name type="scientific">Nitrospira moscoviensis</name>
    <dbReference type="NCBI Taxonomy" id="42253"/>
    <lineage>
        <taxon>Bacteria</taxon>
        <taxon>Pseudomonadati</taxon>
        <taxon>Nitrospirota</taxon>
        <taxon>Nitrospiria</taxon>
        <taxon>Nitrospirales</taxon>
        <taxon>Nitrospiraceae</taxon>
        <taxon>Nitrospira</taxon>
    </lineage>
</organism>
<evidence type="ECO:0000313" key="1">
    <source>
        <dbReference type="EMBL" id="ALA60759.1"/>
    </source>
</evidence>
<dbReference type="AlphaFoldDB" id="A0A0K2GIR3"/>
<sequence length="363" mass="40724">MDRIRAFTESDIPAAARLYQAVFGGGRWAPSDALEDYFRDVFFENPWRDPRLPSLVYENDRRMIVGFLGVMPRRFTFKGRSLTAAVSTQLMVEDGSRNRLAALKLLRAFFSGPQDLSLTDGANESSRRIWKALGGADIPIYSLCWTRLLTARQGLGSEANRSSGATEAGEGEWDPAAERQVILNEQELDIPILLDKLHAFTRRVALRPEYDQAFLTWLWRVADGHPRYGRLYTRMVSDARGLRGWYVYYLNSAGSSQVLQLVASPESFSLVLRYLFGRLREQGAAIVSGRLDPHYLHDLAREQCHFTAGSAVLAQASNSAVLEAIYKGDALLSRLEGEWWNGFRQFLLQPQAAGPPDARDAGS</sequence>
<reference evidence="1 2" key="1">
    <citation type="journal article" date="2015" name="Proc. Natl. Acad. Sci. U.S.A.">
        <title>Expanded metabolic versatility of ubiquitous nitrite-oxidizing bacteria from the genus Nitrospira.</title>
        <authorList>
            <person name="Koch H."/>
            <person name="Lucker S."/>
            <person name="Albertsen M."/>
            <person name="Kitzinger K."/>
            <person name="Herbold C."/>
            <person name="Spieck E."/>
            <person name="Nielsen P.H."/>
            <person name="Wagner M."/>
            <person name="Daims H."/>
        </authorList>
    </citation>
    <scope>NUCLEOTIDE SEQUENCE [LARGE SCALE GENOMIC DNA]</scope>
    <source>
        <strain evidence="1 2">NSP M-1</strain>
    </source>
</reference>
<keyword evidence="2" id="KW-1185">Reference proteome</keyword>
<dbReference type="RefSeq" id="WP_053381565.1">
    <property type="nucleotide sequence ID" value="NZ_CP011801.1"/>
</dbReference>
<proteinExistence type="predicted"/>
<dbReference type="KEGG" id="nmv:NITMOv2_4384"/>
<dbReference type="SUPFAM" id="SSF55729">
    <property type="entry name" value="Acyl-CoA N-acyltransferases (Nat)"/>
    <property type="match status" value="1"/>
</dbReference>
<dbReference type="STRING" id="42253.NITMOv2_4384"/>
<dbReference type="PATRIC" id="fig|42253.5.peg.4326"/>
<name>A0A0K2GIR3_NITMO</name>
<dbReference type="Proteomes" id="UP000069205">
    <property type="component" value="Chromosome"/>
</dbReference>
<dbReference type="OrthoDB" id="3658990at2"/>
<gene>
    <name evidence="1" type="ORF">NITMOv2_4384</name>
</gene>